<evidence type="ECO:0000313" key="3">
    <source>
        <dbReference type="Proteomes" id="UP000291236"/>
    </source>
</evidence>
<dbReference type="InterPro" id="IPR051338">
    <property type="entry name" value="NodU/CmcH_Carbamoyltrnsfr"/>
</dbReference>
<feature type="domain" description="Carbamoyltransferase" evidence="1">
    <location>
        <begin position="8"/>
        <end position="79"/>
    </location>
</feature>
<keyword evidence="3" id="KW-1185">Reference proteome</keyword>
<proteinExistence type="predicted"/>
<dbReference type="InterPro" id="IPR003696">
    <property type="entry name" value="Carbtransf_dom"/>
</dbReference>
<reference evidence="2 3" key="1">
    <citation type="submission" date="2018-12" db="EMBL/GenBank/DDBJ databases">
        <title>Rubrispira sanarue gen. nov., sp., nov., a member of the order Silvanigrellales, isolated from a brackish lake in Hamamatsu Japan.</title>
        <authorList>
            <person name="Maejima Y."/>
            <person name="Iino T."/>
            <person name="Muraguchi Y."/>
            <person name="Fukuda K."/>
            <person name="Nojiri H."/>
            <person name="Ohkuma M."/>
            <person name="Moriuchi R."/>
            <person name="Dohra H."/>
            <person name="Kimbara K."/>
            <person name="Shintani M."/>
        </authorList>
    </citation>
    <scope>NUCLEOTIDE SEQUENCE [LARGE SCALE GENOMIC DNA]</scope>
    <source>
        <strain evidence="2 3">RF1110005</strain>
    </source>
</reference>
<accession>A0A4P2VWK4</accession>
<dbReference type="Proteomes" id="UP000291236">
    <property type="component" value="Chromosome"/>
</dbReference>
<evidence type="ECO:0000313" key="2">
    <source>
        <dbReference type="EMBL" id="BBH53995.1"/>
    </source>
</evidence>
<dbReference type="AlphaFoldDB" id="A0A4P2VWK4"/>
<dbReference type="PANTHER" id="PTHR34847:SF1">
    <property type="entry name" value="NODULATION PROTEIN U"/>
    <property type="match status" value="1"/>
</dbReference>
<evidence type="ECO:0000259" key="1">
    <source>
        <dbReference type="Pfam" id="PF02543"/>
    </source>
</evidence>
<dbReference type="KEGG" id="sbf:JCM31447_24490"/>
<protein>
    <recommendedName>
        <fullName evidence="1">Carbamoyltransferase domain-containing protein</fullName>
    </recommendedName>
</protein>
<dbReference type="EMBL" id="AP019368">
    <property type="protein sequence ID" value="BBH53995.1"/>
    <property type="molecule type" value="Genomic_DNA"/>
</dbReference>
<dbReference type="GO" id="GO:0003824">
    <property type="term" value="F:catalytic activity"/>
    <property type="evidence" value="ECO:0007669"/>
    <property type="project" value="InterPro"/>
</dbReference>
<sequence length="79" mass="9055">MEFESFILKNKLQEKVIYIDHHECHAIGAFICSSFQKSLVITCDGRGDFQSFTVSLFTNSGFEVLQRETSIDSLGYFYS</sequence>
<name>A0A4P2VWK4_FLUSA</name>
<dbReference type="Gene3D" id="3.30.420.40">
    <property type="match status" value="1"/>
</dbReference>
<dbReference type="Pfam" id="PF02543">
    <property type="entry name" value="Carbam_trans_N"/>
    <property type="match status" value="1"/>
</dbReference>
<dbReference type="PANTHER" id="PTHR34847">
    <property type="entry name" value="NODULATION PROTEIN U"/>
    <property type="match status" value="1"/>
</dbReference>
<organism evidence="2 3">
    <name type="scientific">Fluviispira sanaruensis</name>
    <dbReference type="NCBI Taxonomy" id="2493639"/>
    <lineage>
        <taxon>Bacteria</taxon>
        <taxon>Pseudomonadati</taxon>
        <taxon>Bdellovibrionota</taxon>
        <taxon>Oligoflexia</taxon>
        <taxon>Silvanigrellales</taxon>
        <taxon>Silvanigrellaceae</taxon>
        <taxon>Fluviispira</taxon>
    </lineage>
</organism>
<gene>
    <name evidence="2" type="ORF">JCM31447_24490</name>
</gene>